<comment type="similarity">
    <text evidence="3">Belongs to the SmpB family.</text>
</comment>
<evidence type="ECO:0000256" key="1">
    <source>
        <dbReference type="ARBA" id="ARBA00022490"/>
    </source>
</evidence>
<dbReference type="RefSeq" id="WP_379960406.1">
    <property type="nucleotide sequence ID" value="NZ_JAUYVI010000007.1"/>
</dbReference>
<evidence type="ECO:0000256" key="3">
    <source>
        <dbReference type="HAMAP-Rule" id="MF_00023"/>
    </source>
</evidence>
<reference evidence="6" key="1">
    <citation type="submission" date="2023-08" db="EMBL/GenBank/DDBJ databases">
        <title>Rhodospirillaceae gen. nov., a novel taxon isolated from the Yangtze River Yuezi River estuary sludge.</title>
        <authorList>
            <person name="Ruan L."/>
        </authorList>
    </citation>
    <scope>NUCLEOTIDE SEQUENCE [LARGE SCALE GENOMIC DNA]</scope>
    <source>
        <strain evidence="6">R-7</strain>
    </source>
</reference>
<dbReference type="CDD" id="cd09294">
    <property type="entry name" value="SmpB"/>
    <property type="match status" value="1"/>
</dbReference>
<dbReference type="InterPro" id="IPR023620">
    <property type="entry name" value="SmpB"/>
</dbReference>
<evidence type="ECO:0000256" key="2">
    <source>
        <dbReference type="ARBA" id="ARBA00022884"/>
    </source>
</evidence>
<comment type="function">
    <text evidence="3">Required for rescue of stalled ribosomes mediated by trans-translation. Binds to transfer-messenger RNA (tmRNA), required for stable association of tmRNA with ribosomes. tmRNA and SmpB together mimic tRNA shape, replacing the anticodon stem-loop with SmpB. tmRNA is encoded by the ssrA gene; the 2 termini fold to resemble tRNA(Ala) and it encodes a 'tag peptide', a short internal open reading frame. During trans-translation Ala-aminoacylated tmRNA acts like a tRNA, entering the A-site of stalled ribosomes, displacing the stalled mRNA. The ribosome then switches to translate the ORF on the tmRNA; the nascent peptide is terminated with the 'tag peptide' encoded by the tmRNA and targeted for degradation. The ribosome is freed to recommence translation, which seems to be the essential function of trans-translation.</text>
</comment>
<evidence type="ECO:0000313" key="6">
    <source>
        <dbReference type="Proteomes" id="UP001230156"/>
    </source>
</evidence>
<keyword evidence="6" id="KW-1185">Reference proteome</keyword>
<keyword evidence="2 3" id="KW-0694">RNA-binding</keyword>
<dbReference type="PANTHER" id="PTHR30308">
    <property type="entry name" value="TMRNA-BINDING COMPONENT OF TRANS-TRANSLATION TAGGING COMPLEX"/>
    <property type="match status" value="1"/>
</dbReference>
<evidence type="ECO:0000256" key="4">
    <source>
        <dbReference type="SAM" id="MobiDB-lite"/>
    </source>
</evidence>
<dbReference type="Pfam" id="PF01668">
    <property type="entry name" value="SmpB"/>
    <property type="match status" value="1"/>
</dbReference>
<accession>A0ABU0YVR1</accession>
<sequence>MARDTSKDRFAAQNRKARHDFFIEDTLDAGMVLTGTEVKSLRLGRVSINEAFAVEKDGEIWLLNAYFPEYESANRFNHEPRRPRKLLLKHREIKKLHGQTERQGMTLIPLSIYFNERGIAKMQLGLAHGKRKVDKRATEKERDWKRDQHKLMKTRSRAD</sequence>
<dbReference type="NCBIfam" id="TIGR00086">
    <property type="entry name" value="smpB"/>
    <property type="match status" value="1"/>
</dbReference>
<dbReference type="Gene3D" id="2.40.280.10">
    <property type="match status" value="1"/>
</dbReference>
<protein>
    <recommendedName>
        <fullName evidence="3">SsrA-binding protein</fullName>
    </recommendedName>
    <alternativeName>
        <fullName evidence="3">Small protein B</fullName>
    </alternativeName>
</protein>
<dbReference type="PANTHER" id="PTHR30308:SF2">
    <property type="entry name" value="SSRA-BINDING PROTEIN"/>
    <property type="match status" value="1"/>
</dbReference>
<comment type="subcellular location">
    <subcellularLocation>
        <location evidence="3">Cytoplasm</location>
    </subcellularLocation>
    <text evidence="3">The tmRNA-SmpB complex associates with stalled 70S ribosomes.</text>
</comment>
<feature type="compositionally biased region" description="Basic and acidic residues" evidence="4">
    <location>
        <begin position="135"/>
        <end position="159"/>
    </location>
</feature>
<dbReference type="HAMAP" id="MF_00023">
    <property type="entry name" value="SmpB"/>
    <property type="match status" value="1"/>
</dbReference>
<dbReference type="InterPro" id="IPR020081">
    <property type="entry name" value="SsrA-bd_prot_CS"/>
</dbReference>
<proteinExistence type="inferred from homology"/>
<dbReference type="Proteomes" id="UP001230156">
    <property type="component" value="Unassembled WGS sequence"/>
</dbReference>
<evidence type="ECO:0000313" key="5">
    <source>
        <dbReference type="EMBL" id="MDQ7250738.1"/>
    </source>
</evidence>
<dbReference type="InterPro" id="IPR000037">
    <property type="entry name" value="SsrA-bd_prot"/>
</dbReference>
<dbReference type="SUPFAM" id="SSF74982">
    <property type="entry name" value="Small protein B (SmpB)"/>
    <property type="match status" value="1"/>
</dbReference>
<dbReference type="NCBIfam" id="NF003843">
    <property type="entry name" value="PRK05422.1"/>
    <property type="match status" value="1"/>
</dbReference>
<name>A0ABU0YVR1_9PROT</name>
<dbReference type="PROSITE" id="PS01317">
    <property type="entry name" value="SSRP"/>
    <property type="match status" value="1"/>
</dbReference>
<comment type="caution">
    <text evidence="5">The sequence shown here is derived from an EMBL/GenBank/DDBJ whole genome shotgun (WGS) entry which is preliminary data.</text>
</comment>
<feature type="region of interest" description="Disordered" evidence="4">
    <location>
        <begin position="130"/>
        <end position="159"/>
    </location>
</feature>
<organism evidence="5 6">
    <name type="scientific">Dongia sedimenti</name>
    <dbReference type="NCBI Taxonomy" id="3064282"/>
    <lineage>
        <taxon>Bacteria</taxon>
        <taxon>Pseudomonadati</taxon>
        <taxon>Pseudomonadota</taxon>
        <taxon>Alphaproteobacteria</taxon>
        <taxon>Rhodospirillales</taxon>
        <taxon>Dongiaceae</taxon>
        <taxon>Dongia</taxon>
    </lineage>
</organism>
<gene>
    <name evidence="3 5" type="primary">smpB</name>
    <name evidence="5" type="ORF">Q8A70_23825</name>
</gene>
<dbReference type="EMBL" id="JAUYVI010000007">
    <property type="protein sequence ID" value="MDQ7250738.1"/>
    <property type="molecule type" value="Genomic_DNA"/>
</dbReference>
<keyword evidence="1 3" id="KW-0963">Cytoplasm</keyword>